<dbReference type="EMBL" id="JWZT01003452">
    <property type="protein sequence ID" value="KII66744.1"/>
    <property type="molecule type" value="Genomic_DNA"/>
</dbReference>
<accession>A0A0C2IMV9</accession>
<organism evidence="1 2">
    <name type="scientific">Thelohanellus kitauei</name>
    <name type="common">Myxosporean</name>
    <dbReference type="NCBI Taxonomy" id="669202"/>
    <lineage>
        <taxon>Eukaryota</taxon>
        <taxon>Metazoa</taxon>
        <taxon>Cnidaria</taxon>
        <taxon>Myxozoa</taxon>
        <taxon>Myxosporea</taxon>
        <taxon>Bivalvulida</taxon>
        <taxon>Platysporina</taxon>
        <taxon>Myxobolidae</taxon>
        <taxon>Thelohanellus</taxon>
    </lineage>
</organism>
<sequence length="183" mass="21758">MRIIDILQSKIYLEKTKVKPFSINPYVITIKNFQNYTLDESQVKRWIAPYVEKIDQISIVDRNNDVIFKDKRFTQALEPSVYVFCQTRVIHFIEIGKHQFFPQNYSFYKRKTTSGHHRNRAFNISGFDIIVTKEYSNPTYDGSKEAVEFLNFLKTKRLVNLNEKIECLEKVEEIVRKTSIFLS</sequence>
<name>A0A0C2IMV9_THEKT</name>
<reference evidence="1 2" key="1">
    <citation type="journal article" date="2014" name="Genome Biol. Evol.">
        <title>The genome of the myxosporean Thelohanellus kitauei shows adaptations to nutrient acquisition within its fish host.</title>
        <authorList>
            <person name="Yang Y."/>
            <person name="Xiong J."/>
            <person name="Zhou Z."/>
            <person name="Huo F."/>
            <person name="Miao W."/>
            <person name="Ran C."/>
            <person name="Liu Y."/>
            <person name="Zhang J."/>
            <person name="Feng J."/>
            <person name="Wang M."/>
            <person name="Wang M."/>
            <person name="Wang L."/>
            <person name="Yao B."/>
        </authorList>
    </citation>
    <scope>NUCLEOTIDE SEQUENCE [LARGE SCALE GENOMIC DNA]</scope>
    <source>
        <strain evidence="1">Wuqing</strain>
    </source>
</reference>
<dbReference type="Proteomes" id="UP000031668">
    <property type="component" value="Unassembled WGS sequence"/>
</dbReference>
<gene>
    <name evidence="1" type="ORF">RF11_09935</name>
</gene>
<comment type="caution">
    <text evidence="1">The sequence shown here is derived from an EMBL/GenBank/DDBJ whole genome shotgun (WGS) entry which is preliminary data.</text>
</comment>
<keyword evidence="2" id="KW-1185">Reference proteome</keyword>
<dbReference type="AlphaFoldDB" id="A0A0C2IMV9"/>
<protein>
    <submittedName>
        <fullName evidence="1">Uncharacterized protein</fullName>
    </submittedName>
</protein>
<evidence type="ECO:0000313" key="1">
    <source>
        <dbReference type="EMBL" id="KII66744.1"/>
    </source>
</evidence>
<evidence type="ECO:0000313" key="2">
    <source>
        <dbReference type="Proteomes" id="UP000031668"/>
    </source>
</evidence>
<proteinExistence type="predicted"/>